<dbReference type="GO" id="GO:0070004">
    <property type="term" value="F:cysteine-type exopeptidase activity"/>
    <property type="evidence" value="ECO:0007669"/>
    <property type="project" value="InterPro"/>
</dbReference>
<dbReference type="eggNOG" id="ENOG502QPIA">
    <property type="taxonomic scope" value="Eukaryota"/>
</dbReference>
<dbReference type="OMA" id="CYYDVSD"/>
<evidence type="ECO:0000256" key="1">
    <source>
        <dbReference type="ARBA" id="ARBA00005705"/>
    </source>
</evidence>
<sequence length="391" mass="42932">MAAIPKGCDTFVVMPSLTSGGVVFGKNSDRPTGEVQEIVYYPEKTYSDGESVKCTYIEIEQAAKTQAVILSKPVWMWGAEMGANGCGVVIGNEAVFTKLEDCEEKKLLGMDLVRLGLERSCSASEALEVITNLLEKHGQGGPCNEDNSMTYHNSFLIADSVEAWVLETAGSLWVAQRITEGFCNISNNLTITTKIDKMSDAVKSYATENNLWNGEGEFNWAETFSQTGSCDRQQSGHGLLEKYTSSSTFSVADMFQILRDQDSGICMSLGSSTVTASSQVSLLFADRPCAHWFTGTPDPSVSVFKPFVFTPCVKISHHTVAQEGEREHSLYKLHNAAVSSKPSALEQLREMESSCTEETTTFIQNFTGDSVLSELDELFKDVVETEVKFYK</sequence>
<dbReference type="Gene3D" id="3.60.60.10">
    <property type="entry name" value="Penicillin V Acylase, Chain A"/>
    <property type="match status" value="1"/>
</dbReference>
<dbReference type="InParanoid" id="T1IAA4"/>
<keyword evidence="3" id="KW-1185">Reference proteome</keyword>
<dbReference type="STRING" id="13249.T1IAA4"/>
<name>T1IAA4_RHOPR</name>
<organism evidence="2 3">
    <name type="scientific">Rhodnius prolixus</name>
    <name type="common">Triatomid bug</name>
    <dbReference type="NCBI Taxonomy" id="13249"/>
    <lineage>
        <taxon>Eukaryota</taxon>
        <taxon>Metazoa</taxon>
        <taxon>Ecdysozoa</taxon>
        <taxon>Arthropoda</taxon>
        <taxon>Hexapoda</taxon>
        <taxon>Insecta</taxon>
        <taxon>Pterygota</taxon>
        <taxon>Neoptera</taxon>
        <taxon>Paraneoptera</taxon>
        <taxon>Hemiptera</taxon>
        <taxon>Heteroptera</taxon>
        <taxon>Panheteroptera</taxon>
        <taxon>Cimicomorpha</taxon>
        <taxon>Reduviidae</taxon>
        <taxon>Triatominae</taxon>
        <taxon>Rhodnius</taxon>
    </lineage>
</organism>
<comment type="similarity">
    <text evidence="1">Belongs to the peptidase C69 family. Secernin subfamily.</text>
</comment>
<evidence type="ECO:0000313" key="2">
    <source>
        <dbReference type="EnsemblMetazoa" id="RPRC013225-PA"/>
    </source>
</evidence>
<dbReference type="InterPro" id="IPR005322">
    <property type="entry name" value="Peptidase_C69"/>
</dbReference>
<accession>T1IAA4</accession>
<dbReference type="Pfam" id="PF03577">
    <property type="entry name" value="Peptidase_C69"/>
    <property type="match status" value="1"/>
</dbReference>
<reference evidence="2" key="1">
    <citation type="submission" date="2015-05" db="UniProtKB">
        <authorList>
            <consortium name="EnsemblMetazoa"/>
        </authorList>
    </citation>
    <scope>IDENTIFICATION</scope>
</reference>
<dbReference type="PANTHER" id="PTHR12994:SF17">
    <property type="entry name" value="LD30995P"/>
    <property type="match status" value="1"/>
</dbReference>
<dbReference type="EnsemblMetazoa" id="RPRC013225-RA">
    <property type="protein sequence ID" value="RPRC013225-PA"/>
    <property type="gene ID" value="RPRC013225"/>
</dbReference>
<dbReference type="GO" id="GO:0006508">
    <property type="term" value="P:proteolysis"/>
    <property type="evidence" value="ECO:0007669"/>
    <property type="project" value="InterPro"/>
</dbReference>
<dbReference type="GeneID" id="141448696"/>
<dbReference type="RefSeq" id="XP_073973331.1">
    <property type="nucleotide sequence ID" value="XM_074117230.1"/>
</dbReference>
<protein>
    <submittedName>
        <fullName evidence="2">Uncharacterized protein</fullName>
    </submittedName>
</protein>
<dbReference type="HOGENOM" id="CLU_046840_0_0_1"/>
<dbReference type="EMBL" id="ACPB03019481">
    <property type="status" value="NOT_ANNOTATED_CDS"/>
    <property type="molecule type" value="Genomic_DNA"/>
</dbReference>
<dbReference type="Proteomes" id="UP000015103">
    <property type="component" value="Unassembled WGS sequence"/>
</dbReference>
<dbReference type="RefSeq" id="XP_073973330.1">
    <property type="nucleotide sequence ID" value="XM_074117229.1"/>
</dbReference>
<dbReference type="GO" id="GO:0016805">
    <property type="term" value="F:dipeptidase activity"/>
    <property type="evidence" value="ECO:0007669"/>
    <property type="project" value="InterPro"/>
</dbReference>
<dbReference type="RefSeq" id="XP_073973333.1">
    <property type="nucleotide sequence ID" value="XM_074117232.1"/>
</dbReference>
<dbReference type="FunCoup" id="T1IAA4">
    <property type="interactions" value="11"/>
</dbReference>
<proteinExistence type="inferred from homology"/>
<dbReference type="AlphaFoldDB" id="T1IAA4"/>
<evidence type="ECO:0000313" key="3">
    <source>
        <dbReference type="Proteomes" id="UP000015103"/>
    </source>
</evidence>
<dbReference type="VEuPathDB" id="VectorBase:RPRC013225"/>
<dbReference type="RefSeq" id="XP_073973332.1">
    <property type="nucleotide sequence ID" value="XM_074117231.1"/>
</dbReference>
<dbReference type="PANTHER" id="PTHR12994">
    <property type="entry name" value="SECERNIN"/>
    <property type="match status" value="1"/>
</dbReference>